<comment type="caution">
    <text evidence="1">The sequence shown here is derived from an EMBL/GenBank/DDBJ whole genome shotgun (WGS) entry which is preliminary data.</text>
</comment>
<keyword evidence="2" id="KW-1185">Reference proteome</keyword>
<reference evidence="1" key="1">
    <citation type="submission" date="2023-04" db="EMBL/GenBank/DDBJ databases">
        <title>Comparative genomic analysis of Cohnella hashimotonis sp. nov., isolated from the International Space Station.</title>
        <authorList>
            <person name="Venkateswaran K."/>
            <person name="Simpson A."/>
        </authorList>
    </citation>
    <scope>NUCLEOTIDE SEQUENCE</scope>
    <source>
        <strain evidence="1">F6_2S_P_1</strain>
    </source>
</reference>
<dbReference type="RefSeq" id="WP_282912200.1">
    <property type="nucleotide sequence ID" value="NZ_JAGRPV010000001.1"/>
</dbReference>
<dbReference type="Proteomes" id="UP001161691">
    <property type="component" value="Unassembled WGS sequence"/>
</dbReference>
<evidence type="ECO:0000313" key="2">
    <source>
        <dbReference type="Proteomes" id="UP001161691"/>
    </source>
</evidence>
<sequence>MRSISTWQDNKDLGRDETAAALTDHIAEFFVFNPRKNYPEKIVTLNG</sequence>
<accession>A0ABT6TTS8</accession>
<name>A0ABT6TTS8_9BACL</name>
<gene>
    <name evidence="1" type="ORF">KB449_31935</name>
</gene>
<evidence type="ECO:0000313" key="1">
    <source>
        <dbReference type="EMBL" id="MDI4649583.1"/>
    </source>
</evidence>
<protein>
    <submittedName>
        <fullName evidence="1">Uncharacterized protein</fullName>
    </submittedName>
</protein>
<organism evidence="1 2">
    <name type="scientific">Cohnella hashimotonis</name>
    <dbReference type="NCBI Taxonomy" id="2826895"/>
    <lineage>
        <taxon>Bacteria</taxon>
        <taxon>Bacillati</taxon>
        <taxon>Bacillota</taxon>
        <taxon>Bacilli</taxon>
        <taxon>Bacillales</taxon>
        <taxon>Paenibacillaceae</taxon>
        <taxon>Cohnella</taxon>
    </lineage>
</organism>
<dbReference type="EMBL" id="JAGRPV010000001">
    <property type="protein sequence ID" value="MDI4649583.1"/>
    <property type="molecule type" value="Genomic_DNA"/>
</dbReference>
<proteinExistence type="predicted"/>